<organism evidence="2">
    <name type="scientific">marine metagenome</name>
    <dbReference type="NCBI Taxonomy" id="408172"/>
    <lineage>
        <taxon>unclassified sequences</taxon>
        <taxon>metagenomes</taxon>
        <taxon>ecological metagenomes</taxon>
    </lineage>
</organism>
<protein>
    <recommendedName>
        <fullName evidence="3">RecF/RecN/SMC N-terminal domain-containing protein</fullName>
    </recommendedName>
</protein>
<dbReference type="Gene3D" id="3.40.50.300">
    <property type="entry name" value="P-loop containing nucleotide triphosphate hydrolases"/>
    <property type="match status" value="1"/>
</dbReference>
<keyword evidence="1" id="KW-0175">Coiled coil</keyword>
<dbReference type="PANTHER" id="PTHR32114">
    <property type="entry name" value="ABC TRANSPORTER ABCH.3"/>
    <property type="match status" value="1"/>
</dbReference>
<dbReference type="EMBL" id="UINC01019260">
    <property type="protein sequence ID" value="SVA81464.1"/>
    <property type="molecule type" value="Genomic_DNA"/>
</dbReference>
<name>A0A381YWZ3_9ZZZZ</name>
<proteinExistence type="predicted"/>
<dbReference type="CDD" id="cd00267">
    <property type="entry name" value="ABC_ATPase"/>
    <property type="match status" value="1"/>
</dbReference>
<dbReference type="AlphaFoldDB" id="A0A381YWZ3"/>
<reference evidence="2" key="1">
    <citation type="submission" date="2018-05" db="EMBL/GenBank/DDBJ databases">
        <authorList>
            <person name="Lanie J.A."/>
            <person name="Ng W.-L."/>
            <person name="Kazmierczak K.M."/>
            <person name="Andrzejewski T.M."/>
            <person name="Davidsen T.M."/>
            <person name="Wayne K.J."/>
            <person name="Tettelin H."/>
            <person name="Glass J.I."/>
            <person name="Rusch D."/>
            <person name="Podicherti R."/>
            <person name="Tsui H.-C.T."/>
            <person name="Winkler M.E."/>
        </authorList>
    </citation>
    <scope>NUCLEOTIDE SEQUENCE</scope>
</reference>
<dbReference type="SUPFAM" id="SSF52540">
    <property type="entry name" value="P-loop containing nucleoside triphosphate hydrolases"/>
    <property type="match status" value="1"/>
</dbReference>
<sequence length="446" mass="51868">MNYRSFTQVAILGSANFTPFMQLKSVERRKLVEDLLDITIFSTMSDILRKKLSNHVVDVRENDHEIDLLEERINGLNEQLNALRENRDKRIKQYEGTVEETQTNINNLMETINEKTKNVVEKTSTIEDQVSAKDKLQQATELERKLNENYKKAIKEIKFYEDNDECPTCEQELNEEHKREHLETHQSKKTELSSAIGKIGKAIREIGERLDEISTIQEGIEKIQRQIGLLQTEIVSNQKFITKIQKEIDKLKVEGTTGTDVHTKIDDSEEAANILHAKKKSLAETGHYYEIAQMLLKDQGVKLRIIKQYVPIMNKLIQKYLAQLEFYVGFNLNESFEETIKSRFRDEFKYDNFSQGEKMRIDLALLFTWRTVAKMKNSVNTNLLILDEVFDSSLDAAGTDDFLKLLNTLTEKTNAFIISHKGDALYDKFNDVIRFEKYKNFSRVAE</sequence>
<dbReference type="Gene3D" id="1.10.287.510">
    <property type="entry name" value="Helix hairpin bin"/>
    <property type="match status" value="1"/>
</dbReference>
<gene>
    <name evidence="2" type="ORF">METZ01_LOCUS134318</name>
</gene>
<evidence type="ECO:0000256" key="1">
    <source>
        <dbReference type="SAM" id="Coils"/>
    </source>
</evidence>
<dbReference type="InterPro" id="IPR027417">
    <property type="entry name" value="P-loop_NTPase"/>
</dbReference>
<feature type="coiled-coil region" evidence="1">
    <location>
        <begin position="59"/>
        <end position="163"/>
    </location>
</feature>
<dbReference type="PANTHER" id="PTHR32114:SF2">
    <property type="entry name" value="ABC TRANSPORTER ABCH.3"/>
    <property type="match status" value="1"/>
</dbReference>
<evidence type="ECO:0000313" key="2">
    <source>
        <dbReference type="EMBL" id="SVA81464.1"/>
    </source>
</evidence>
<accession>A0A381YWZ3</accession>
<evidence type="ECO:0008006" key="3">
    <source>
        <dbReference type="Google" id="ProtNLM"/>
    </source>
</evidence>